<dbReference type="RefSeq" id="WP_148065945.1">
    <property type="nucleotide sequence ID" value="NZ_VRYZ01000010.1"/>
</dbReference>
<dbReference type="SUPFAM" id="SSF53850">
    <property type="entry name" value="Periplasmic binding protein-like II"/>
    <property type="match status" value="1"/>
</dbReference>
<dbReference type="PANTHER" id="PTHR30419:SF30">
    <property type="entry name" value="LYSR FAMILY TRANSCRIPTIONAL REGULATOR"/>
    <property type="match status" value="1"/>
</dbReference>
<dbReference type="InterPro" id="IPR036390">
    <property type="entry name" value="WH_DNA-bd_sf"/>
</dbReference>
<dbReference type="Pfam" id="PF00126">
    <property type="entry name" value="HTH_1"/>
    <property type="match status" value="1"/>
</dbReference>
<dbReference type="Proteomes" id="UP000321933">
    <property type="component" value="Unassembled WGS sequence"/>
</dbReference>
<evidence type="ECO:0000256" key="1">
    <source>
        <dbReference type="ARBA" id="ARBA00009437"/>
    </source>
</evidence>
<keyword evidence="3" id="KW-0238">DNA-binding</keyword>
<evidence type="ECO:0000313" key="7">
    <source>
        <dbReference type="Proteomes" id="UP000321933"/>
    </source>
</evidence>
<keyword evidence="2" id="KW-0805">Transcription regulation</keyword>
<dbReference type="Gene3D" id="3.40.190.290">
    <property type="match status" value="1"/>
</dbReference>
<dbReference type="InterPro" id="IPR005119">
    <property type="entry name" value="LysR_subst-bd"/>
</dbReference>
<accession>A0A5C8ZN57</accession>
<dbReference type="FunFam" id="1.10.10.10:FF:000001">
    <property type="entry name" value="LysR family transcriptional regulator"/>
    <property type="match status" value="1"/>
</dbReference>
<dbReference type="Pfam" id="PF03466">
    <property type="entry name" value="LysR_substrate"/>
    <property type="match status" value="1"/>
</dbReference>
<evidence type="ECO:0000256" key="3">
    <source>
        <dbReference type="ARBA" id="ARBA00023125"/>
    </source>
</evidence>
<dbReference type="InterPro" id="IPR036388">
    <property type="entry name" value="WH-like_DNA-bd_sf"/>
</dbReference>
<feature type="domain" description="HTH lysR-type" evidence="5">
    <location>
        <begin position="6"/>
        <end position="63"/>
    </location>
</feature>
<comment type="similarity">
    <text evidence="1">Belongs to the LysR transcriptional regulatory family.</text>
</comment>
<reference evidence="6 7" key="1">
    <citation type="submission" date="2019-08" db="EMBL/GenBank/DDBJ databases">
        <title>Parahaliea maris sp. nov., isolated from the surface seawater.</title>
        <authorList>
            <person name="Liu Y."/>
        </authorList>
    </citation>
    <scope>NUCLEOTIDE SEQUENCE [LARGE SCALE GENOMIC DNA]</scope>
    <source>
        <strain evidence="6 7">S2-26</strain>
    </source>
</reference>
<gene>
    <name evidence="6" type="ORF">FVW59_18905</name>
</gene>
<evidence type="ECO:0000313" key="6">
    <source>
        <dbReference type="EMBL" id="TXS89194.1"/>
    </source>
</evidence>
<dbReference type="GO" id="GO:0003700">
    <property type="term" value="F:DNA-binding transcription factor activity"/>
    <property type="evidence" value="ECO:0007669"/>
    <property type="project" value="InterPro"/>
</dbReference>
<dbReference type="PROSITE" id="PS50931">
    <property type="entry name" value="HTH_LYSR"/>
    <property type="match status" value="1"/>
</dbReference>
<dbReference type="GO" id="GO:0005829">
    <property type="term" value="C:cytosol"/>
    <property type="evidence" value="ECO:0007669"/>
    <property type="project" value="TreeGrafter"/>
</dbReference>
<dbReference type="AlphaFoldDB" id="A0A5C8ZN57"/>
<evidence type="ECO:0000256" key="4">
    <source>
        <dbReference type="ARBA" id="ARBA00023163"/>
    </source>
</evidence>
<evidence type="ECO:0000256" key="2">
    <source>
        <dbReference type="ARBA" id="ARBA00023015"/>
    </source>
</evidence>
<dbReference type="EMBL" id="VRYZ01000010">
    <property type="protein sequence ID" value="TXS89194.1"/>
    <property type="molecule type" value="Genomic_DNA"/>
</dbReference>
<keyword evidence="7" id="KW-1185">Reference proteome</keyword>
<dbReference type="InterPro" id="IPR000847">
    <property type="entry name" value="LysR_HTH_N"/>
</dbReference>
<name>A0A5C8ZN57_9GAMM</name>
<dbReference type="GO" id="GO:0003677">
    <property type="term" value="F:DNA binding"/>
    <property type="evidence" value="ECO:0007669"/>
    <property type="project" value="UniProtKB-KW"/>
</dbReference>
<organism evidence="6 7">
    <name type="scientific">Parahaliea aestuarii</name>
    <dbReference type="NCBI Taxonomy" id="1852021"/>
    <lineage>
        <taxon>Bacteria</taxon>
        <taxon>Pseudomonadati</taxon>
        <taxon>Pseudomonadota</taxon>
        <taxon>Gammaproteobacteria</taxon>
        <taxon>Cellvibrionales</taxon>
        <taxon>Halieaceae</taxon>
        <taxon>Parahaliea</taxon>
    </lineage>
</organism>
<dbReference type="SUPFAM" id="SSF46785">
    <property type="entry name" value="Winged helix' DNA-binding domain"/>
    <property type="match status" value="1"/>
</dbReference>
<comment type="caution">
    <text evidence="6">The sequence shown here is derived from an EMBL/GenBank/DDBJ whole genome shotgun (WGS) entry which is preliminary data.</text>
</comment>
<keyword evidence="4" id="KW-0804">Transcription</keyword>
<sequence length="308" mass="34424">MKEHFIETRQLRHVIMLAKHRNFRKAADALFITQPALTKSIRNLESQLDQALFDRKSQSVDPTPHCEVLLQHAHRVLQELEAARHSLDSMSTVLQGVLHVGSGPVIADGPVALAISGLMVEHPRVSVKITIESWWELASLLRQGRIQLFVADVAELRNQADLEIITLRSVSSVFACRIGHPLAKRGYILPEDLLQYPLATPRLPERYQKWLYDHAPQGMNPESYVEQVCRLTCESFPLLKTLVHATDLITSGHHGMFAAEFASGELIELTFEGFSDIKIDAGVVYLKDTTLPPVARALISQLVPGKVP</sequence>
<evidence type="ECO:0000259" key="5">
    <source>
        <dbReference type="PROSITE" id="PS50931"/>
    </source>
</evidence>
<dbReference type="PRINTS" id="PR00039">
    <property type="entry name" value="HTHLYSR"/>
</dbReference>
<dbReference type="OrthoDB" id="196624at2"/>
<dbReference type="InterPro" id="IPR050950">
    <property type="entry name" value="HTH-type_LysR_regulators"/>
</dbReference>
<proteinExistence type="inferred from homology"/>
<dbReference type="Gene3D" id="1.10.10.10">
    <property type="entry name" value="Winged helix-like DNA-binding domain superfamily/Winged helix DNA-binding domain"/>
    <property type="match status" value="1"/>
</dbReference>
<dbReference type="PANTHER" id="PTHR30419">
    <property type="entry name" value="HTH-TYPE TRANSCRIPTIONAL REGULATOR YBHD"/>
    <property type="match status" value="1"/>
</dbReference>
<protein>
    <submittedName>
        <fullName evidence="6">LysR family transcriptional regulator</fullName>
    </submittedName>
</protein>